<organism evidence="2 3">
    <name type="scientific">Symplocastrum torsivum CPER-KK1</name>
    <dbReference type="NCBI Taxonomy" id="450513"/>
    <lineage>
        <taxon>Bacteria</taxon>
        <taxon>Bacillati</taxon>
        <taxon>Cyanobacteriota</taxon>
        <taxon>Cyanophyceae</taxon>
        <taxon>Oscillatoriophycideae</taxon>
        <taxon>Oscillatoriales</taxon>
        <taxon>Microcoleaceae</taxon>
        <taxon>Symplocastrum</taxon>
    </lineage>
</organism>
<dbReference type="InterPro" id="IPR002586">
    <property type="entry name" value="CobQ/CobB/MinD/ParA_Nub-bd_dom"/>
</dbReference>
<sequence>MAAKIIAVVNQKGGSGKTTVSMQLAGALARRSNKVLVVDADPQGTATRWAASALDETPFPASVVGLSAASTKVHREVKKFIDDYNYIIIDCPPAADSPIPQSALLIADLALVPLIPSPLDMWAAVGIRQVIQNVGDLNDALHSRLILNQCQPKTTLTQESLEILPEFGILLARTQIQHRQIYRHSAVFGQSVHNFGSKAQAAIAEIESLTEEVLEILSMKQDNS</sequence>
<reference evidence="2" key="1">
    <citation type="submission" date="2021-05" db="EMBL/GenBank/DDBJ databases">
        <authorList>
            <person name="Pietrasiak N."/>
            <person name="Ward R."/>
            <person name="Stajich J.E."/>
            <person name="Kurbessoian T."/>
        </authorList>
    </citation>
    <scope>NUCLEOTIDE SEQUENCE</scope>
    <source>
        <strain evidence="2">CPER-KK1</strain>
    </source>
</reference>
<dbReference type="PANTHER" id="PTHR13696:SF96">
    <property type="entry name" value="COBQ_COBB_MIND_PARA NUCLEOTIDE BINDING DOMAIN-CONTAINING PROTEIN"/>
    <property type="match status" value="1"/>
</dbReference>
<accession>A0A951PRR8</accession>
<gene>
    <name evidence="2" type="ORF">KME25_32400</name>
</gene>
<dbReference type="Gene3D" id="3.40.50.300">
    <property type="entry name" value="P-loop containing nucleotide triphosphate hydrolases"/>
    <property type="match status" value="1"/>
</dbReference>
<reference evidence="2" key="2">
    <citation type="journal article" date="2022" name="Microbiol. Resour. Announc.">
        <title>Metagenome Sequencing to Explore Phylogenomics of Terrestrial Cyanobacteria.</title>
        <authorList>
            <person name="Ward R.D."/>
            <person name="Stajich J.E."/>
            <person name="Johansen J.R."/>
            <person name="Huntemann M."/>
            <person name="Clum A."/>
            <person name="Foster B."/>
            <person name="Foster B."/>
            <person name="Roux S."/>
            <person name="Palaniappan K."/>
            <person name="Varghese N."/>
            <person name="Mukherjee S."/>
            <person name="Reddy T.B.K."/>
            <person name="Daum C."/>
            <person name="Copeland A."/>
            <person name="Chen I.A."/>
            <person name="Ivanova N.N."/>
            <person name="Kyrpides N.C."/>
            <person name="Shapiro N."/>
            <person name="Eloe-Fadrosh E.A."/>
            <person name="Pietrasiak N."/>
        </authorList>
    </citation>
    <scope>NUCLEOTIDE SEQUENCE</scope>
    <source>
        <strain evidence="2">CPER-KK1</strain>
    </source>
</reference>
<proteinExistence type="predicted"/>
<dbReference type="AlphaFoldDB" id="A0A951PRR8"/>
<evidence type="ECO:0000259" key="1">
    <source>
        <dbReference type="Pfam" id="PF01656"/>
    </source>
</evidence>
<feature type="domain" description="CobQ/CobB/MinD/ParA nucleotide binding" evidence="1">
    <location>
        <begin position="6"/>
        <end position="164"/>
    </location>
</feature>
<comment type="caution">
    <text evidence="2">The sequence shown here is derived from an EMBL/GenBank/DDBJ whole genome shotgun (WGS) entry which is preliminary data.</text>
</comment>
<dbReference type="EMBL" id="JAHHIF010000081">
    <property type="protein sequence ID" value="MBW4549070.1"/>
    <property type="molecule type" value="Genomic_DNA"/>
</dbReference>
<name>A0A951PRR8_9CYAN</name>
<evidence type="ECO:0000313" key="2">
    <source>
        <dbReference type="EMBL" id="MBW4549070.1"/>
    </source>
</evidence>
<dbReference type="SUPFAM" id="SSF52540">
    <property type="entry name" value="P-loop containing nucleoside triphosphate hydrolases"/>
    <property type="match status" value="1"/>
</dbReference>
<dbReference type="InterPro" id="IPR048089">
    <property type="entry name" value="McdA"/>
</dbReference>
<dbReference type="PANTHER" id="PTHR13696">
    <property type="entry name" value="P-LOOP CONTAINING NUCLEOSIDE TRIPHOSPHATE HYDROLASE"/>
    <property type="match status" value="1"/>
</dbReference>
<dbReference type="Pfam" id="PF01656">
    <property type="entry name" value="CbiA"/>
    <property type="match status" value="1"/>
</dbReference>
<dbReference type="InterPro" id="IPR027417">
    <property type="entry name" value="P-loop_NTPase"/>
</dbReference>
<dbReference type="NCBIfam" id="NF041546">
    <property type="entry name" value="ParA_partition"/>
    <property type="match status" value="1"/>
</dbReference>
<dbReference type="CDD" id="cd02042">
    <property type="entry name" value="ParAB_family"/>
    <property type="match status" value="1"/>
</dbReference>
<dbReference type="Proteomes" id="UP000753908">
    <property type="component" value="Unassembled WGS sequence"/>
</dbReference>
<dbReference type="InterPro" id="IPR050678">
    <property type="entry name" value="DNA_Partitioning_ATPase"/>
</dbReference>
<evidence type="ECO:0000313" key="3">
    <source>
        <dbReference type="Proteomes" id="UP000753908"/>
    </source>
</evidence>
<dbReference type="PIRSF" id="PIRSF009320">
    <property type="entry name" value="Nuc_binding_HP_1000"/>
    <property type="match status" value="1"/>
</dbReference>
<protein>
    <submittedName>
        <fullName evidence="2">ParA family protein</fullName>
    </submittedName>
</protein>